<dbReference type="Proteomes" id="UP000516134">
    <property type="component" value="Chromosome"/>
</dbReference>
<gene>
    <name evidence="1" type="ORF">H9L15_03500</name>
</gene>
<protein>
    <submittedName>
        <fullName evidence="1">Uncharacterized protein</fullName>
    </submittedName>
</protein>
<reference evidence="1 2" key="1">
    <citation type="submission" date="2020-08" db="EMBL/GenBank/DDBJ databases">
        <title>Genome sequence of Sphingomonas daechungensis KACC 18115T.</title>
        <authorList>
            <person name="Hyun D.-W."/>
            <person name="Bae J.-W."/>
        </authorList>
    </citation>
    <scope>NUCLEOTIDE SEQUENCE [LARGE SCALE GENOMIC DNA]</scope>
    <source>
        <strain evidence="1 2">KACC 18115</strain>
    </source>
</reference>
<evidence type="ECO:0000313" key="1">
    <source>
        <dbReference type="EMBL" id="QNP43743.1"/>
    </source>
</evidence>
<dbReference type="RefSeq" id="WP_187715168.1">
    <property type="nucleotide sequence ID" value="NZ_CP060780.1"/>
</dbReference>
<keyword evidence="2" id="KW-1185">Reference proteome</keyword>
<organism evidence="1 2">
    <name type="scientific">Sphingomonas daechungensis</name>
    <dbReference type="NCBI Taxonomy" id="1176646"/>
    <lineage>
        <taxon>Bacteria</taxon>
        <taxon>Pseudomonadati</taxon>
        <taxon>Pseudomonadota</taxon>
        <taxon>Alphaproteobacteria</taxon>
        <taxon>Sphingomonadales</taxon>
        <taxon>Sphingomonadaceae</taxon>
        <taxon>Sphingomonas</taxon>
    </lineage>
</organism>
<proteinExistence type="predicted"/>
<sequence>MKRFGDGFPKSGDPCQRVGETEATVDFLDDSATLVGCPNKETASQIKGQAVGEVNGVILILVPHGDTIASDSTANGEGDVKVPDTKYNATASVPCVNVGSADATCPAGVTRSPDQIAVEIQLPKRRQRVLLFDGKGKFVTHSSSQADGSAALQSSATRRDDWTIVTVGKEEYRIPDAFVLGD</sequence>
<name>A0ABX6T7U9_9SPHN</name>
<accession>A0ABX6T7U9</accession>
<dbReference type="EMBL" id="CP060780">
    <property type="protein sequence ID" value="QNP43743.1"/>
    <property type="molecule type" value="Genomic_DNA"/>
</dbReference>
<evidence type="ECO:0000313" key="2">
    <source>
        <dbReference type="Proteomes" id="UP000516134"/>
    </source>
</evidence>